<dbReference type="PATRIC" id="fig|1423747.3.peg.1070"/>
<dbReference type="InterPro" id="IPR036163">
    <property type="entry name" value="HMA_dom_sf"/>
</dbReference>
<dbReference type="AlphaFoldDB" id="A0A0R1S4I6"/>
<dbReference type="Gene3D" id="3.30.70.100">
    <property type="match status" value="1"/>
</dbReference>
<dbReference type="FunFam" id="3.30.70.100:FF:000001">
    <property type="entry name" value="ATPase copper transporting beta"/>
    <property type="match status" value="1"/>
</dbReference>
<keyword evidence="1" id="KW-0479">Metal-binding</keyword>
<accession>A0A0R1S4I6</accession>
<sequence length="77" mass="8527">MVIKMAKLVMQLDELSCPSCLQKIEAAVEQQVGVKTVKVLFNASKVKTEYDETATNPEQLAQVVTNLGYTVQNIKVK</sequence>
<evidence type="ECO:0000259" key="2">
    <source>
        <dbReference type="PROSITE" id="PS50846"/>
    </source>
</evidence>
<dbReference type="SUPFAM" id="SSF55008">
    <property type="entry name" value="HMA, heavy metal-associated domain"/>
    <property type="match status" value="1"/>
</dbReference>
<dbReference type="PROSITE" id="PS01047">
    <property type="entry name" value="HMA_1"/>
    <property type="match status" value="1"/>
</dbReference>
<comment type="caution">
    <text evidence="3">The sequence shown here is derived from an EMBL/GenBank/DDBJ whole genome shotgun (WGS) entry which is preliminary data.</text>
</comment>
<dbReference type="EMBL" id="AZEX01000029">
    <property type="protein sequence ID" value="KRL60952.1"/>
    <property type="molecule type" value="Genomic_DNA"/>
</dbReference>
<organism evidence="3 4">
    <name type="scientific">Latilactobacillus fuchuensis DSM 14340 = JCM 11249</name>
    <dbReference type="NCBI Taxonomy" id="1423747"/>
    <lineage>
        <taxon>Bacteria</taxon>
        <taxon>Bacillati</taxon>
        <taxon>Bacillota</taxon>
        <taxon>Bacilli</taxon>
        <taxon>Lactobacillales</taxon>
        <taxon>Lactobacillaceae</taxon>
        <taxon>Latilactobacillus</taxon>
    </lineage>
</organism>
<dbReference type="STRING" id="1423747.FC69_GL001048"/>
<feature type="domain" description="HMA" evidence="2">
    <location>
        <begin position="6"/>
        <end position="72"/>
    </location>
</feature>
<gene>
    <name evidence="3" type="ORF">FC69_GL001048</name>
</gene>
<dbReference type="InterPro" id="IPR006121">
    <property type="entry name" value="HMA_dom"/>
</dbReference>
<name>A0A0R1S4I6_9LACO</name>
<dbReference type="eggNOG" id="COG2608">
    <property type="taxonomic scope" value="Bacteria"/>
</dbReference>
<dbReference type="Proteomes" id="UP000051264">
    <property type="component" value="Unassembled WGS sequence"/>
</dbReference>
<dbReference type="CDD" id="cd00371">
    <property type="entry name" value="HMA"/>
    <property type="match status" value="1"/>
</dbReference>
<evidence type="ECO:0000313" key="3">
    <source>
        <dbReference type="EMBL" id="KRL60952.1"/>
    </source>
</evidence>
<dbReference type="Pfam" id="PF00403">
    <property type="entry name" value="HMA"/>
    <property type="match status" value="1"/>
</dbReference>
<reference evidence="3 4" key="1">
    <citation type="journal article" date="2015" name="Genome Announc.">
        <title>Expanding the biotechnology potential of lactobacilli through comparative genomics of 213 strains and associated genera.</title>
        <authorList>
            <person name="Sun Z."/>
            <person name="Harris H.M."/>
            <person name="McCann A."/>
            <person name="Guo C."/>
            <person name="Argimon S."/>
            <person name="Zhang W."/>
            <person name="Yang X."/>
            <person name="Jeffery I.B."/>
            <person name="Cooney J.C."/>
            <person name="Kagawa T.F."/>
            <person name="Liu W."/>
            <person name="Song Y."/>
            <person name="Salvetti E."/>
            <person name="Wrobel A."/>
            <person name="Rasinkangas P."/>
            <person name="Parkhill J."/>
            <person name="Rea M.C."/>
            <person name="O'Sullivan O."/>
            <person name="Ritari J."/>
            <person name="Douillard F.P."/>
            <person name="Paul Ross R."/>
            <person name="Yang R."/>
            <person name="Briner A.E."/>
            <person name="Felis G.E."/>
            <person name="de Vos W.M."/>
            <person name="Barrangou R."/>
            <person name="Klaenhammer T.R."/>
            <person name="Caufield P.W."/>
            <person name="Cui Y."/>
            <person name="Zhang H."/>
            <person name="O'Toole P.W."/>
        </authorList>
    </citation>
    <scope>NUCLEOTIDE SEQUENCE [LARGE SCALE GENOMIC DNA]</scope>
    <source>
        <strain evidence="3 4">DSM 14340</strain>
    </source>
</reference>
<dbReference type="InterPro" id="IPR017969">
    <property type="entry name" value="Heavy-metal-associated_CS"/>
</dbReference>
<proteinExistence type="predicted"/>
<evidence type="ECO:0000313" key="4">
    <source>
        <dbReference type="Proteomes" id="UP000051264"/>
    </source>
</evidence>
<dbReference type="PROSITE" id="PS50846">
    <property type="entry name" value="HMA_2"/>
    <property type="match status" value="1"/>
</dbReference>
<evidence type="ECO:0000256" key="1">
    <source>
        <dbReference type="ARBA" id="ARBA00022723"/>
    </source>
</evidence>
<protein>
    <recommendedName>
        <fullName evidence="2">HMA domain-containing protein</fullName>
    </recommendedName>
</protein>
<dbReference type="GO" id="GO:0046872">
    <property type="term" value="F:metal ion binding"/>
    <property type="evidence" value="ECO:0007669"/>
    <property type="project" value="UniProtKB-KW"/>
</dbReference>